<dbReference type="Gene3D" id="6.20.50.150">
    <property type="match status" value="1"/>
</dbReference>
<dbReference type="Gene3D" id="3.20.20.210">
    <property type="match status" value="1"/>
</dbReference>
<dbReference type="InterPro" id="IPR038582">
    <property type="entry name" value="Ribosomal_eS31_euk-type_sf"/>
</dbReference>
<keyword evidence="1" id="KW-0862">Zinc</keyword>
<protein>
    <recommendedName>
        <fullName evidence="6">Small ribosomal subunit protein eS31 domain-containing protein</fullName>
    </recommendedName>
</protein>
<dbReference type="SUPFAM" id="SSF57829">
    <property type="entry name" value="Zn-binding ribosomal proteins"/>
    <property type="match status" value="1"/>
</dbReference>
<dbReference type="SUPFAM" id="SSF51726">
    <property type="entry name" value="UROD/MetE-like"/>
    <property type="match status" value="1"/>
</dbReference>
<accession>A0A8H3DJC6</accession>
<feature type="region of interest" description="Disordered" evidence="5">
    <location>
        <begin position="81"/>
        <end position="104"/>
    </location>
</feature>
<dbReference type="Gene3D" id="3.10.10.10">
    <property type="entry name" value="HIV Type 1 Reverse Transcriptase, subunit A, domain 1"/>
    <property type="match status" value="1"/>
</dbReference>
<dbReference type="InterPro" id="IPR043502">
    <property type="entry name" value="DNA/RNA_pol_sf"/>
</dbReference>
<dbReference type="InterPro" id="IPR043128">
    <property type="entry name" value="Rev_trsase/Diguanyl_cyclase"/>
</dbReference>
<dbReference type="Gene3D" id="3.30.70.270">
    <property type="match status" value="1"/>
</dbReference>
<dbReference type="InterPro" id="IPR052055">
    <property type="entry name" value="Hepadnavirus_pol/RT"/>
</dbReference>
<keyword evidence="3" id="KW-0233">DNA recombination</keyword>
<evidence type="ECO:0000313" key="8">
    <source>
        <dbReference type="Proteomes" id="UP000663831"/>
    </source>
</evidence>
<dbReference type="PANTHER" id="PTHR33050:SF7">
    <property type="entry name" value="RIBONUCLEASE H"/>
    <property type="match status" value="1"/>
</dbReference>
<keyword evidence="2" id="KW-0689">Ribosomal protein</keyword>
<dbReference type="EMBL" id="CAJMWV010006899">
    <property type="protein sequence ID" value="CAE6525454.1"/>
    <property type="molecule type" value="Genomic_DNA"/>
</dbReference>
<comment type="caution">
    <text evidence="7">The sequence shown here is derived from an EMBL/GenBank/DDBJ whole genome shotgun (WGS) entry which is preliminary data.</text>
</comment>
<feature type="compositionally biased region" description="Low complexity" evidence="5">
    <location>
        <begin position="84"/>
        <end position="97"/>
    </location>
</feature>
<gene>
    <name evidence="7" type="ORF">RDB_LOCUS150704</name>
</gene>
<evidence type="ECO:0000256" key="2">
    <source>
        <dbReference type="ARBA" id="ARBA00022980"/>
    </source>
</evidence>
<evidence type="ECO:0000313" key="7">
    <source>
        <dbReference type="EMBL" id="CAE6525454.1"/>
    </source>
</evidence>
<dbReference type="GO" id="GO:0003677">
    <property type="term" value="F:DNA binding"/>
    <property type="evidence" value="ECO:0007669"/>
    <property type="project" value="InterPro"/>
</dbReference>
<keyword evidence="4" id="KW-0687">Ribonucleoprotein</keyword>
<name>A0A8H3DJC6_9AGAM</name>
<evidence type="ECO:0000256" key="3">
    <source>
        <dbReference type="ARBA" id="ARBA00023172"/>
    </source>
</evidence>
<evidence type="ECO:0000256" key="1">
    <source>
        <dbReference type="ARBA" id="ARBA00022833"/>
    </source>
</evidence>
<dbReference type="GO" id="GO:0003735">
    <property type="term" value="F:structural constituent of ribosome"/>
    <property type="evidence" value="ECO:0007669"/>
    <property type="project" value="InterPro"/>
</dbReference>
<dbReference type="GO" id="GO:0006412">
    <property type="term" value="P:translation"/>
    <property type="evidence" value="ECO:0007669"/>
    <property type="project" value="InterPro"/>
</dbReference>
<proteinExistence type="predicted"/>
<dbReference type="GO" id="GO:0006310">
    <property type="term" value="P:DNA recombination"/>
    <property type="evidence" value="ECO:0007669"/>
    <property type="project" value="UniProtKB-KW"/>
</dbReference>
<evidence type="ECO:0000256" key="4">
    <source>
        <dbReference type="ARBA" id="ARBA00023274"/>
    </source>
</evidence>
<evidence type="ECO:0000259" key="6">
    <source>
        <dbReference type="SMART" id="SM01402"/>
    </source>
</evidence>
<organism evidence="7 8">
    <name type="scientific">Rhizoctonia solani</name>
    <dbReference type="NCBI Taxonomy" id="456999"/>
    <lineage>
        <taxon>Eukaryota</taxon>
        <taxon>Fungi</taxon>
        <taxon>Dikarya</taxon>
        <taxon>Basidiomycota</taxon>
        <taxon>Agaricomycotina</taxon>
        <taxon>Agaricomycetes</taxon>
        <taxon>Cantharellales</taxon>
        <taxon>Ceratobasidiaceae</taxon>
        <taxon>Rhizoctonia</taxon>
    </lineage>
</organism>
<dbReference type="AlphaFoldDB" id="A0A8H3DJC6"/>
<dbReference type="InterPro" id="IPR011010">
    <property type="entry name" value="DNA_brk_join_enz"/>
</dbReference>
<dbReference type="PANTHER" id="PTHR33050">
    <property type="entry name" value="REVERSE TRANSCRIPTASE DOMAIN-CONTAINING PROTEIN"/>
    <property type="match status" value="1"/>
</dbReference>
<dbReference type="InterPro" id="IPR038071">
    <property type="entry name" value="UROD/MetE-like_sf"/>
</dbReference>
<dbReference type="SUPFAM" id="SSF56672">
    <property type="entry name" value="DNA/RNA polymerases"/>
    <property type="match status" value="1"/>
</dbReference>
<feature type="domain" description="Small ribosomal subunit protein eS31" evidence="6">
    <location>
        <begin position="1078"/>
        <end position="1122"/>
    </location>
</feature>
<evidence type="ECO:0000256" key="5">
    <source>
        <dbReference type="SAM" id="MobiDB-lite"/>
    </source>
</evidence>
<dbReference type="SMART" id="SM01402">
    <property type="entry name" value="Ribosomal_S27"/>
    <property type="match status" value="1"/>
</dbReference>
<reference evidence="7" key="1">
    <citation type="submission" date="2021-01" db="EMBL/GenBank/DDBJ databases">
        <authorList>
            <person name="Kaushik A."/>
        </authorList>
    </citation>
    <scope>NUCLEOTIDE SEQUENCE</scope>
    <source>
        <strain evidence="7">AG3-1AP</strain>
    </source>
</reference>
<dbReference type="GO" id="GO:0015074">
    <property type="term" value="P:DNA integration"/>
    <property type="evidence" value="ECO:0007669"/>
    <property type="project" value="InterPro"/>
</dbReference>
<dbReference type="SUPFAM" id="SSF56349">
    <property type="entry name" value="DNA breaking-rejoining enzymes"/>
    <property type="match status" value="1"/>
</dbReference>
<dbReference type="Gene3D" id="1.10.443.10">
    <property type="entry name" value="Intergrase catalytic core"/>
    <property type="match status" value="1"/>
</dbReference>
<dbReference type="InterPro" id="IPR011332">
    <property type="entry name" value="Ribosomal_zn-bd"/>
</dbReference>
<dbReference type="InterPro" id="IPR002906">
    <property type="entry name" value="Ribosomal_eS31"/>
</dbReference>
<dbReference type="InterPro" id="IPR013762">
    <property type="entry name" value="Integrase-like_cat_sf"/>
</dbReference>
<dbReference type="Pfam" id="PF01599">
    <property type="entry name" value="Ribosomal_S27"/>
    <property type="match status" value="1"/>
</dbReference>
<sequence length="1134" mass="126209">MGSLLGPEQVIFIGVTDPCDPRVETADEVRDRLLEAARHLPADRLGATDDCGFAPFGDNTSISRETAFAKIAARIQGAKMATLPAPQAPNAAPRAGPSRPKRTLGKTVDAYEYPLPRSVRKILENGWNVHIPWTHTTDEYCQSHTHSSKLDNTVKISGDGQIVISDTIALSADGEDSLRFDQWFSGYKRVLPALLEYPSLTEEQPLWEAHFNRIVSKPQLTKFWPVYRAYDIRIRTLALTTDIDPSIEHKDLPTLPQAHQACLNGSDPHPQVGPPADPHILPLRTIHPNFQRPKLPNIKPTRPFGVFYVENAAMVAPNLASAKAHSTSCSRTANGYSHRDSECATSTTGLKVAHVPVAPLDSTIARCVETTHTRPSLAENDPRKIVTPLVPDTWESMLKTYDLWDDYEDVPTGLRYGFRIGVSSILNDTRIPKNHKSATDRPTVITRHINKEVSAGRYSGPFSLNTLTEIFGHFHAAPLGIIEKASSPGEFRVIQDFSFPRDTSYHSLNSQINPDNFPCDWGFFSNVAKIIATIDPASEAATFDVEAAYRQMPVHIDDQPRMVVIWNGFAWVDHCVPFGAASSNGIFARCGDAKRRVLELKFHTFVLKWVDDFLIFRIPSSKSPLKFTFGIDEILEFAIPLGWPWKESKTRPFASLFIYIGFEWNIRDRIVCIPLPKCQKYTRKIAEWIQSPKVTLRFTQTILGTLTHCALAVPEGRSRLSGISRFAATFSTAHQDRFKARTPSSWAKADAECEPALCAYAASFAGSYAGGTAASSIAALKAHHHRHNLPWAGSQRLSCVLKGVSRLAPPQLSDSKRPPVTLEMLSALHSDLKLSTSFDTAIFAIALVAFWSQCRLGELLGSSRLRHNPRTQPCRKDLIKAPSSLPDGLWKLNLPRTKTSFHSGEQVLIAHQTDPFDPTKALDALFQLNPNFPPSAHLFAYSCPKLGGPRNITREEFLDKCNSIWEKRGFPRFTGHSFRIGGTTELLASGTAPDIVKTTGRWTSNSYLKYWRANDFNDHQPTPGWVHAWVPPFIMAVSPAPGALASSCRHHGARGRVLKFTNTPKKIKHKRKKAEMAILKYYKVDLDGKIKRLRECLNAEPGTSVFMAFQPDCQYCSKCHLTYTFVPGTKLPAA</sequence>
<dbReference type="Proteomes" id="UP000663831">
    <property type="component" value="Unassembled WGS sequence"/>
</dbReference>
<dbReference type="GO" id="GO:1990904">
    <property type="term" value="C:ribonucleoprotein complex"/>
    <property type="evidence" value="ECO:0007669"/>
    <property type="project" value="UniProtKB-KW"/>
</dbReference>
<dbReference type="GO" id="GO:0005840">
    <property type="term" value="C:ribosome"/>
    <property type="evidence" value="ECO:0007669"/>
    <property type="project" value="UniProtKB-KW"/>
</dbReference>